<dbReference type="InterPro" id="IPR036375">
    <property type="entry name" value="Hemopexin-like_dom_sf"/>
</dbReference>
<protein>
    <submittedName>
        <fullName evidence="2">Uncharacterized protein</fullName>
    </submittedName>
</protein>
<name>A0A914EC87_9BILA</name>
<evidence type="ECO:0000313" key="1">
    <source>
        <dbReference type="Proteomes" id="UP000887540"/>
    </source>
</evidence>
<dbReference type="Proteomes" id="UP000887540">
    <property type="component" value="Unplaced"/>
</dbReference>
<dbReference type="WBParaSite" id="ACRNAN_scaffold679.g24913.t1">
    <property type="protein sequence ID" value="ACRNAN_scaffold679.g24913.t1"/>
    <property type="gene ID" value="ACRNAN_scaffold679.g24913"/>
</dbReference>
<sequence length="198" mass="22432">MALVYQPTLDSDGSYMPPKLTLHDVRAARKIYGPRREPYNNGIGILSGDENSNVETTTYIVPTEVISTTTQTEVNSNNECPDNGLIHAIASEEVTYIIRRRDVYKIQNQRVVKTGPIGDFFQWNASLDIHAGYIRNGSLILLDYDKQVYVYDPIPMQSDKFTLRKGFPKKTPIDMGIRGAIMINDKAYVFSWVCSLFI</sequence>
<reference evidence="2" key="1">
    <citation type="submission" date="2022-11" db="UniProtKB">
        <authorList>
            <consortium name="WormBaseParasite"/>
        </authorList>
    </citation>
    <scope>IDENTIFICATION</scope>
</reference>
<evidence type="ECO:0000313" key="2">
    <source>
        <dbReference type="WBParaSite" id="ACRNAN_scaffold679.g24913.t1"/>
    </source>
</evidence>
<accession>A0A914EC87</accession>
<dbReference type="SUPFAM" id="SSF50923">
    <property type="entry name" value="Hemopexin-like domain"/>
    <property type="match status" value="1"/>
</dbReference>
<organism evidence="1 2">
    <name type="scientific">Acrobeloides nanus</name>
    <dbReference type="NCBI Taxonomy" id="290746"/>
    <lineage>
        <taxon>Eukaryota</taxon>
        <taxon>Metazoa</taxon>
        <taxon>Ecdysozoa</taxon>
        <taxon>Nematoda</taxon>
        <taxon>Chromadorea</taxon>
        <taxon>Rhabditida</taxon>
        <taxon>Tylenchina</taxon>
        <taxon>Cephalobomorpha</taxon>
        <taxon>Cephaloboidea</taxon>
        <taxon>Cephalobidae</taxon>
        <taxon>Acrobeloides</taxon>
    </lineage>
</organism>
<proteinExistence type="predicted"/>
<dbReference type="AlphaFoldDB" id="A0A914EC87"/>
<keyword evidence="1" id="KW-1185">Reference proteome</keyword>